<gene>
    <name evidence="2" type="ORF">PIB30_072827</name>
</gene>
<protein>
    <submittedName>
        <fullName evidence="2">Uncharacterized protein</fullName>
    </submittedName>
</protein>
<feature type="region of interest" description="Disordered" evidence="1">
    <location>
        <begin position="34"/>
        <end position="93"/>
    </location>
</feature>
<proteinExistence type="predicted"/>
<organism evidence="2 3">
    <name type="scientific">Stylosanthes scabra</name>
    <dbReference type="NCBI Taxonomy" id="79078"/>
    <lineage>
        <taxon>Eukaryota</taxon>
        <taxon>Viridiplantae</taxon>
        <taxon>Streptophyta</taxon>
        <taxon>Embryophyta</taxon>
        <taxon>Tracheophyta</taxon>
        <taxon>Spermatophyta</taxon>
        <taxon>Magnoliopsida</taxon>
        <taxon>eudicotyledons</taxon>
        <taxon>Gunneridae</taxon>
        <taxon>Pentapetalae</taxon>
        <taxon>rosids</taxon>
        <taxon>fabids</taxon>
        <taxon>Fabales</taxon>
        <taxon>Fabaceae</taxon>
        <taxon>Papilionoideae</taxon>
        <taxon>50 kb inversion clade</taxon>
        <taxon>dalbergioids sensu lato</taxon>
        <taxon>Dalbergieae</taxon>
        <taxon>Pterocarpus clade</taxon>
        <taxon>Stylosanthes</taxon>
    </lineage>
</organism>
<feature type="compositionally biased region" description="Polar residues" evidence="1">
    <location>
        <begin position="81"/>
        <end position="93"/>
    </location>
</feature>
<accession>A0ABU6WP33</accession>
<name>A0ABU6WP33_9FABA</name>
<evidence type="ECO:0000313" key="3">
    <source>
        <dbReference type="Proteomes" id="UP001341840"/>
    </source>
</evidence>
<evidence type="ECO:0000256" key="1">
    <source>
        <dbReference type="SAM" id="MobiDB-lite"/>
    </source>
</evidence>
<comment type="caution">
    <text evidence="2">The sequence shown here is derived from an EMBL/GenBank/DDBJ whole genome shotgun (WGS) entry which is preliminary data.</text>
</comment>
<keyword evidence="3" id="KW-1185">Reference proteome</keyword>
<sequence length="93" mass="10495">MVCREDKTALRKRCQANDRKRALGLVTCKVMPKNPFEVSDSLPASAPNRIKKNEERKLEEQEMENLEHSGQSPMPGAQRLGVQSHTQDQAIHA</sequence>
<feature type="compositionally biased region" description="Basic and acidic residues" evidence="1">
    <location>
        <begin position="51"/>
        <end position="60"/>
    </location>
</feature>
<dbReference type="Proteomes" id="UP001341840">
    <property type="component" value="Unassembled WGS sequence"/>
</dbReference>
<reference evidence="2 3" key="1">
    <citation type="journal article" date="2023" name="Plants (Basel)">
        <title>Bridging the Gap: Combining Genomics and Transcriptomics Approaches to Understand Stylosanthes scabra, an Orphan Legume from the Brazilian Caatinga.</title>
        <authorList>
            <person name="Ferreira-Neto J.R.C."/>
            <person name="da Silva M.D."/>
            <person name="Binneck E."/>
            <person name="de Melo N.F."/>
            <person name="da Silva R.H."/>
            <person name="de Melo A.L.T.M."/>
            <person name="Pandolfi V."/>
            <person name="Bustamante F.O."/>
            <person name="Brasileiro-Vidal A.C."/>
            <person name="Benko-Iseppon A.M."/>
        </authorList>
    </citation>
    <scope>NUCLEOTIDE SEQUENCE [LARGE SCALE GENOMIC DNA]</scope>
    <source>
        <tissue evidence="2">Leaves</tissue>
    </source>
</reference>
<evidence type="ECO:0000313" key="2">
    <source>
        <dbReference type="EMBL" id="MED6187064.1"/>
    </source>
</evidence>
<dbReference type="EMBL" id="JASCZI010182113">
    <property type="protein sequence ID" value="MED6187064.1"/>
    <property type="molecule type" value="Genomic_DNA"/>
</dbReference>